<dbReference type="STRING" id="766136.BHF68_02480"/>
<accession>A0A1E5G5U7</accession>
<dbReference type="NCBIfam" id="TIGR02871">
    <property type="entry name" value="spore_ylbJ"/>
    <property type="match status" value="1"/>
</dbReference>
<evidence type="ECO:0000259" key="2">
    <source>
        <dbReference type="Pfam" id="PF07670"/>
    </source>
</evidence>
<feature type="domain" description="Nucleoside transporter/FeoB GTPase Gate" evidence="2">
    <location>
        <begin position="48"/>
        <end position="161"/>
    </location>
</feature>
<name>A0A1E5G5U7_9FIRM</name>
<dbReference type="EMBL" id="MIJE01000001">
    <property type="protein sequence ID" value="OEF98550.1"/>
    <property type="molecule type" value="Genomic_DNA"/>
</dbReference>
<evidence type="ECO:0000313" key="4">
    <source>
        <dbReference type="Proteomes" id="UP000094296"/>
    </source>
</evidence>
<feature type="transmembrane region" description="Helical" evidence="1">
    <location>
        <begin position="126"/>
        <end position="148"/>
    </location>
</feature>
<evidence type="ECO:0000313" key="3">
    <source>
        <dbReference type="EMBL" id="OEF98550.1"/>
    </source>
</evidence>
<feature type="transmembrane region" description="Helical" evidence="1">
    <location>
        <begin position="377"/>
        <end position="402"/>
    </location>
</feature>
<reference evidence="3 4" key="1">
    <citation type="submission" date="2016-09" db="EMBL/GenBank/DDBJ databases">
        <title>Draft genome sequence for the type strain of Desulfuribacillus alkaliarsenatis AHT28, an obligately anaerobic, sulfidogenic bacterium isolated from Russian soda lake sediments.</title>
        <authorList>
            <person name="Abin C.A."/>
            <person name="Hollibaugh J.T."/>
        </authorList>
    </citation>
    <scope>NUCLEOTIDE SEQUENCE [LARGE SCALE GENOMIC DNA]</scope>
    <source>
        <strain evidence="3 4">AHT28</strain>
    </source>
</reference>
<protein>
    <submittedName>
        <fullName evidence="3">Sporulation integral membrane protein YlbJ</fullName>
    </submittedName>
</protein>
<dbReference type="OrthoDB" id="1645614at2"/>
<dbReference type="InterPro" id="IPR011642">
    <property type="entry name" value="Gate_dom"/>
</dbReference>
<gene>
    <name evidence="3" type="ORF">BHF68_02480</name>
</gene>
<keyword evidence="1" id="KW-0812">Transmembrane</keyword>
<feature type="transmembrane region" description="Helical" evidence="1">
    <location>
        <begin position="250"/>
        <end position="277"/>
    </location>
</feature>
<feature type="transmembrane region" description="Helical" evidence="1">
    <location>
        <begin position="86"/>
        <end position="105"/>
    </location>
</feature>
<dbReference type="Pfam" id="PF07670">
    <property type="entry name" value="Gate"/>
    <property type="match status" value="1"/>
</dbReference>
<dbReference type="AlphaFoldDB" id="A0A1E5G5U7"/>
<dbReference type="Proteomes" id="UP000094296">
    <property type="component" value="Unassembled WGS sequence"/>
</dbReference>
<feature type="transmembrane region" description="Helical" evidence="1">
    <location>
        <begin position="12"/>
        <end position="30"/>
    </location>
</feature>
<keyword evidence="1" id="KW-1133">Transmembrane helix</keyword>
<dbReference type="RefSeq" id="WP_069642042.1">
    <property type="nucleotide sequence ID" value="NZ_MIJE01000001.1"/>
</dbReference>
<keyword evidence="1" id="KW-0472">Membrane</keyword>
<evidence type="ECO:0000256" key="1">
    <source>
        <dbReference type="SAM" id="Phobius"/>
    </source>
</evidence>
<feature type="transmembrane region" description="Helical" evidence="1">
    <location>
        <begin position="42"/>
        <end position="66"/>
    </location>
</feature>
<comment type="caution">
    <text evidence="3">The sequence shown here is derived from an EMBL/GenBank/DDBJ whole genome shotgun (WGS) entry which is preliminary data.</text>
</comment>
<proteinExistence type="predicted"/>
<feature type="transmembrane region" description="Helical" evidence="1">
    <location>
        <begin position="213"/>
        <end position="244"/>
    </location>
</feature>
<feature type="transmembrane region" description="Helical" evidence="1">
    <location>
        <begin position="154"/>
        <end position="171"/>
    </location>
</feature>
<organism evidence="3 4">
    <name type="scientific">Desulfuribacillus alkaliarsenatis</name>
    <dbReference type="NCBI Taxonomy" id="766136"/>
    <lineage>
        <taxon>Bacteria</taxon>
        <taxon>Bacillati</taxon>
        <taxon>Bacillota</taxon>
        <taxon>Desulfuribacillia</taxon>
        <taxon>Desulfuribacillales</taxon>
        <taxon>Desulfuribacillaceae</taxon>
        <taxon>Desulfuribacillus</taxon>
    </lineage>
</organism>
<keyword evidence="4" id="KW-1185">Reference proteome</keyword>
<feature type="transmembrane region" description="Helical" evidence="1">
    <location>
        <begin position="327"/>
        <end position="347"/>
    </location>
</feature>
<sequence length="412" mass="45954">MLYYISNKSYWKTGLLGFTTFIIVISLIKFPDISFQSSLRGLTIWWEVVFPALLPFFILSEILMGLGVVHFMSVLLEPLMRPLFNVPGSGAFVMTMGFSSGYPISSKITTRLREQGLVTRSEGERLVAFTTTSDPLFMFGAIAVGFFYNPTLGVIIVIAHYLSAIIVGLLMRNHDVRSTNTPKSMKTKDMILLRALKAMHQARIKDRRPLGKLLGDAVTSSISTLALIGGFIILMSVLISILGALKITNLFVYIAAFVLSLVGFAPELATAFISGIFEVTIGSKEASISTEVTFLQKISIVSVILAWGGLSVHAQIAAILSATDIRYWPFFVSRIFHALIAGVLTLIIWKPSNYLLSHHAIPVFSYSQAPIEFKLWNYWVIMATMSLSILTFMLMISLLIYARQRFINRRFF</sequence>
<dbReference type="InterPro" id="IPR014226">
    <property type="entry name" value="Spore_IM_YlbJ"/>
</dbReference>
<feature type="transmembrane region" description="Helical" evidence="1">
    <location>
        <begin position="298"/>
        <end position="321"/>
    </location>
</feature>